<dbReference type="InterPro" id="IPR036663">
    <property type="entry name" value="Fumarylacetoacetase_C_sf"/>
</dbReference>
<dbReference type="AlphaFoldDB" id="A0A5C4QY33"/>
<dbReference type="EMBL" id="VDFY01000093">
    <property type="protein sequence ID" value="TNH30892.1"/>
    <property type="molecule type" value="Genomic_DNA"/>
</dbReference>
<dbReference type="PANTHER" id="PTHR30143:SF0">
    <property type="entry name" value="2-KETO-4-PENTENOATE HYDRATASE"/>
    <property type="match status" value="1"/>
</dbReference>
<dbReference type="SUPFAM" id="SSF56529">
    <property type="entry name" value="FAH"/>
    <property type="match status" value="1"/>
</dbReference>
<accession>A0A5C4QY33</accession>
<sequence>MTQIPTSTDRAAAITQAADRLESAARNGTPCEPVRDLLGDSDMELAYAVQQRLTRNRLAAGARIVGRKVGLTSPAVQQQLGVDRPDFGVLFDDMDVSHLPVIPSGRLLQAKAEAEIAFVLGADLNSENLSVDVVRAAVDYAVAALEIVDSRVADWDIRITDTVADNASSGLYVLGSQRVPLTDFEPVDVTMRMYVDDDLVSEGYGAACLGDPLNALLWLARTTRELGEPLRAGQVVLSGALGPMVATPTGARVRAEISSLGTVTATFSAKEMR</sequence>
<name>A0A5C4QY33_9ACTN</name>
<dbReference type="GO" id="GO:0008684">
    <property type="term" value="F:2-oxopent-4-enoate hydratase activity"/>
    <property type="evidence" value="ECO:0007669"/>
    <property type="project" value="TreeGrafter"/>
</dbReference>
<evidence type="ECO:0000313" key="4">
    <source>
        <dbReference type="Proteomes" id="UP000306145"/>
    </source>
</evidence>
<reference evidence="3 4" key="1">
    <citation type="submission" date="2019-06" db="EMBL/GenBank/DDBJ databases">
        <title>Micromonospora ordensis sp. nov., isolated from deep marine sediment.</title>
        <authorList>
            <person name="Veyisoglu A."/>
            <person name="Carro L."/>
            <person name="Klenk H.-P."/>
            <person name="Sahin N."/>
        </authorList>
    </citation>
    <scope>NUCLEOTIDE SEQUENCE [LARGE SCALE GENOMIC DNA]</scope>
    <source>
        <strain evidence="3 4">S2509</strain>
    </source>
</reference>
<dbReference type="InterPro" id="IPR050772">
    <property type="entry name" value="Hydratase-Decarb/MhpD_sf"/>
</dbReference>
<dbReference type="Pfam" id="PF01557">
    <property type="entry name" value="FAA_hydrolase"/>
    <property type="match status" value="1"/>
</dbReference>
<dbReference type="InterPro" id="IPR011234">
    <property type="entry name" value="Fumarylacetoacetase-like_C"/>
</dbReference>
<dbReference type="GO" id="GO:0005737">
    <property type="term" value="C:cytoplasm"/>
    <property type="evidence" value="ECO:0007669"/>
    <property type="project" value="TreeGrafter"/>
</dbReference>
<dbReference type="PANTHER" id="PTHR30143">
    <property type="entry name" value="ACID HYDRATASE"/>
    <property type="match status" value="1"/>
</dbReference>
<organism evidence="3 4">
    <name type="scientific">Micromonospora orduensis</name>
    <dbReference type="NCBI Taxonomy" id="1420891"/>
    <lineage>
        <taxon>Bacteria</taxon>
        <taxon>Bacillati</taxon>
        <taxon>Actinomycetota</taxon>
        <taxon>Actinomycetes</taxon>
        <taxon>Micromonosporales</taxon>
        <taxon>Micromonosporaceae</taxon>
        <taxon>Micromonospora</taxon>
    </lineage>
</organism>
<evidence type="ECO:0000313" key="3">
    <source>
        <dbReference type="EMBL" id="TNH30892.1"/>
    </source>
</evidence>
<dbReference type="Proteomes" id="UP000306145">
    <property type="component" value="Unassembled WGS sequence"/>
</dbReference>
<dbReference type="Gene3D" id="3.90.850.10">
    <property type="entry name" value="Fumarylacetoacetase-like, C-terminal domain"/>
    <property type="match status" value="1"/>
</dbReference>
<dbReference type="RefSeq" id="WP_139583159.1">
    <property type="nucleotide sequence ID" value="NZ_VDFY01000093.1"/>
</dbReference>
<feature type="domain" description="Fumarylacetoacetase-like C-terminal" evidence="2">
    <location>
        <begin position="103"/>
        <end position="267"/>
    </location>
</feature>
<comment type="caution">
    <text evidence="3">The sequence shown here is derived from an EMBL/GenBank/DDBJ whole genome shotgun (WGS) entry which is preliminary data.</text>
</comment>
<evidence type="ECO:0000259" key="2">
    <source>
        <dbReference type="Pfam" id="PF01557"/>
    </source>
</evidence>
<protein>
    <submittedName>
        <fullName evidence="3">2-keto-4-pentenoate hydratase</fullName>
    </submittedName>
</protein>
<dbReference type="OrthoDB" id="9792137at2"/>
<keyword evidence="1" id="KW-0456">Lyase</keyword>
<gene>
    <name evidence="3" type="ORF">FHG89_05070</name>
</gene>
<keyword evidence="4" id="KW-1185">Reference proteome</keyword>
<proteinExistence type="predicted"/>
<evidence type="ECO:0000256" key="1">
    <source>
        <dbReference type="ARBA" id="ARBA00023239"/>
    </source>
</evidence>